<sequence>MKHLLLLVVIGFAIGIVLGFMNISFNFWIFVGLLVVAFFVLSLQDIRFMFLSKDVKKMEKYLIKKKHEPYYGFILELANGNLPEAKKQLEDLEKKWKGKKTAIFRAQYYLRVGNIVRAKEEAELIEQPDMKNYVLAAIAAMEKDDAKVEALKPALKKEWMRHVIETERAINKKNLSVAKEKKEKALASTKGLQYFMIFKEYENL</sequence>
<dbReference type="EMBL" id="JAFBED010000008">
    <property type="protein sequence ID" value="MBM7621512.1"/>
    <property type="molecule type" value="Genomic_DNA"/>
</dbReference>
<organism evidence="2 3">
    <name type="scientific">Sutcliffiella tianshenii</name>
    <dbReference type="NCBI Taxonomy" id="1463404"/>
    <lineage>
        <taxon>Bacteria</taxon>
        <taxon>Bacillati</taxon>
        <taxon>Bacillota</taxon>
        <taxon>Bacilli</taxon>
        <taxon>Bacillales</taxon>
        <taxon>Bacillaceae</taxon>
        <taxon>Sutcliffiella</taxon>
    </lineage>
</organism>
<name>A0ABS2P4F8_9BACI</name>
<evidence type="ECO:0000256" key="1">
    <source>
        <dbReference type="SAM" id="Phobius"/>
    </source>
</evidence>
<accession>A0ABS2P4F8</accession>
<dbReference type="RefSeq" id="WP_204418300.1">
    <property type="nucleotide sequence ID" value="NZ_JAFBED010000008.1"/>
</dbReference>
<comment type="caution">
    <text evidence="2">The sequence shown here is derived from an EMBL/GenBank/DDBJ whole genome shotgun (WGS) entry which is preliminary data.</text>
</comment>
<evidence type="ECO:0008006" key="4">
    <source>
        <dbReference type="Google" id="ProtNLM"/>
    </source>
</evidence>
<keyword evidence="1" id="KW-0472">Membrane</keyword>
<dbReference type="Proteomes" id="UP000737402">
    <property type="component" value="Unassembled WGS sequence"/>
</dbReference>
<gene>
    <name evidence="2" type="ORF">JOC95_003401</name>
</gene>
<proteinExistence type="predicted"/>
<protein>
    <recommendedName>
        <fullName evidence="4">DUF2892 domain-containing protein</fullName>
    </recommendedName>
</protein>
<keyword evidence="1" id="KW-1133">Transmembrane helix</keyword>
<evidence type="ECO:0000313" key="3">
    <source>
        <dbReference type="Proteomes" id="UP000737402"/>
    </source>
</evidence>
<reference evidence="2 3" key="1">
    <citation type="submission" date="2021-01" db="EMBL/GenBank/DDBJ databases">
        <title>Genomic Encyclopedia of Type Strains, Phase IV (KMG-IV): sequencing the most valuable type-strain genomes for metagenomic binning, comparative biology and taxonomic classification.</title>
        <authorList>
            <person name="Goeker M."/>
        </authorList>
    </citation>
    <scope>NUCLEOTIDE SEQUENCE [LARGE SCALE GENOMIC DNA]</scope>
    <source>
        <strain evidence="2 3">DSM 25879</strain>
    </source>
</reference>
<keyword evidence="3" id="KW-1185">Reference proteome</keyword>
<keyword evidence="1" id="KW-0812">Transmembrane</keyword>
<evidence type="ECO:0000313" key="2">
    <source>
        <dbReference type="EMBL" id="MBM7621512.1"/>
    </source>
</evidence>
<feature type="transmembrane region" description="Helical" evidence="1">
    <location>
        <begin position="29"/>
        <end position="50"/>
    </location>
</feature>